<feature type="domain" description="Cytochrome c" evidence="5">
    <location>
        <begin position="195"/>
        <end position="291"/>
    </location>
</feature>
<evidence type="ECO:0000256" key="3">
    <source>
        <dbReference type="ARBA" id="ARBA00023004"/>
    </source>
</evidence>
<name>A0A4Q7VEL9_9BURK</name>
<dbReference type="PROSITE" id="PS51007">
    <property type="entry name" value="CYTC"/>
    <property type="match status" value="2"/>
</dbReference>
<dbReference type="PANTHER" id="PTHR35008:SF4">
    <property type="entry name" value="BLL4482 PROTEIN"/>
    <property type="match status" value="1"/>
</dbReference>
<dbReference type="SUPFAM" id="SSF46626">
    <property type="entry name" value="Cytochrome c"/>
    <property type="match status" value="2"/>
</dbReference>
<organism evidence="6 7">
    <name type="scientific">Rivibacter subsaxonicus</name>
    <dbReference type="NCBI Taxonomy" id="457575"/>
    <lineage>
        <taxon>Bacteria</taxon>
        <taxon>Pseudomonadati</taxon>
        <taxon>Pseudomonadota</taxon>
        <taxon>Betaproteobacteria</taxon>
        <taxon>Burkholderiales</taxon>
        <taxon>Rivibacter</taxon>
    </lineage>
</organism>
<dbReference type="InterPro" id="IPR036909">
    <property type="entry name" value="Cyt_c-like_dom_sf"/>
</dbReference>
<dbReference type="InterPro" id="IPR051459">
    <property type="entry name" value="Cytochrome_c-type_DH"/>
</dbReference>
<evidence type="ECO:0000313" key="6">
    <source>
        <dbReference type="EMBL" id="RZT93642.1"/>
    </source>
</evidence>
<evidence type="ECO:0000256" key="2">
    <source>
        <dbReference type="ARBA" id="ARBA00022723"/>
    </source>
</evidence>
<dbReference type="OrthoDB" id="9809720at2"/>
<dbReference type="GO" id="GO:0046872">
    <property type="term" value="F:metal ion binding"/>
    <property type="evidence" value="ECO:0007669"/>
    <property type="project" value="UniProtKB-KW"/>
</dbReference>
<reference evidence="6 7" key="1">
    <citation type="submission" date="2019-02" db="EMBL/GenBank/DDBJ databases">
        <title>Genomic Encyclopedia of Type Strains, Phase IV (KMG-IV): sequencing the most valuable type-strain genomes for metagenomic binning, comparative biology and taxonomic classification.</title>
        <authorList>
            <person name="Goeker M."/>
        </authorList>
    </citation>
    <scope>NUCLEOTIDE SEQUENCE [LARGE SCALE GENOMIC DNA]</scope>
    <source>
        <strain evidence="6 7">DSM 19570</strain>
    </source>
</reference>
<evidence type="ECO:0000259" key="5">
    <source>
        <dbReference type="PROSITE" id="PS51007"/>
    </source>
</evidence>
<dbReference type="Proteomes" id="UP000293671">
    <property type="component" value="Unassembled WGS sequence"/>
</dbReference>
<evidence type="ECO:0000256" key="4">
    <source>
        <dbReference type="PROSITE-ProRule" id="PRU00433"/>
    </source>
</evidence>
<dbReference type="Gene3D" id="1.10.760.10">
    <property type="entry name" value="Cytochrome c-like domain"/>
    <property type="match status" value="2"/>
</dbReference>
<evidence type="ECO:0000256" key="1">
    <source>
        <dbReference type="ARBA" id="ARBA00022617"/>
    </source>
</evidence>
<accession>A0A4Q7VEL9</accession>
<dbReference type="InterPro" id="IPR009056">
    <property type="entry name" value="Cyt_c-like_dom"/>
</dbReference>
<dbReference type="EMBL" id="SHKP01000008">
    <property type="protein sequence ID" value="RZT93642.1"/>
    <property type="molecule type" value="Genomic_DNA"/>
</dbReference>
<dbReference type="PANTHER" id="PTHR35008">
    <property type="entry name" value="BLL4482 PROTEIN-RELATED"/>
    <property type="match status" value="1"/>
</dbReference>
<gene>
    <name evidence="6" type="ORF">EV670_3192</name>
</gene>
<feature type="domain" description="Cytochrome c" evidence="5">
    <location>
        <begin position="52"/>
        <end position="150"/>
    </location>
</feature>
<keyword evidence="7" id="KW-1185">Reference proteome</keyword>
<dbReference type="GO" id="GO:0020037">
    <property type="term" value="F:heme binding"/>
    <property type="evidence" value="ECO:0007669"/>
    <property type="project" value="InterPro"/>
</dbReference>
<keyword evidence="1 4" id="KW-0349">Heme</keyword>
<dbReference type="GO" id="GO:0009055">
    <property type="term" value="F:electron transfer activity"/>
    <property type="evidence" value="ECO:0007669"/>
    <property type="project" value="InterPro"/>
</dbReference>
<dbReference type="AlphaFoldDB" id="A0A4Q7VEL9"/>
<sequence>MKTWIRRGLIAVFVLALLAGGAIWVGLRLGDARHQRVVQVPTLKIELPTDPASLERGAYLYRSRGCAECHGQNGEGRVFADNQKDLRLAGPHIGPHSALTAGYQVEDWVRVIRHGVKPAGHPVFVMPSEDYNRLSRADLGALVAHLQRLPATQGGPAVLELPLPARVMYGFGALKDAAEKIDHTLPPSEPIADDGSARHGEYVAQMCLGCHGPGLVGGRIPGAPPDWPPAADLRRGGPMKLYASTEQFTSMMRTGKRPDGSAVSPVMPFTALKELSDIDLRGLHAYLQTLPPAAP</sequence>
<dbReference type="Pfam" id="PF13442">
    <property type="entry name" value="Cytochrome_CBB3"/>
    <property type="match status" value="2"/>
</dbReference>
<keyword evidence="2 4" id="KW-0479">Metal-binding</keyword>
<dbReference type="RefSeq" id="WP_130433976.1">
    <property type="nucleotide sequence ID" value="NZ_SHKP01000008.1"/>
</dbReference>
<keyword evidence="3 4" id="KW-0408">Iron</keyword>
<comment type="caution">
    <text evidence="6">The sequence shown here is derived from an EMBL/GenBank/DDBJ whole genome shotgun (WGS) entry which is preliminary data.</text>
</comment>
<protein>
    <submittedName>
        <fullName evidence="6">Cbb3-type cytochrome c oxidase subunit III</fullName>
    </submittedName>
</protein>
<evidence type="ECO:0000313" key="7">
    <source>
        <dbReference type="Proteomes" id="UP000293671"/>
    </source>
</evidence>
<proteinExistence type="predicted"/>